<organism evidence="1">
    <name type="scientific">freshwater metagenome</name>
    <dbReference type="NCBI Taxonomy" id="449393"/>
    <lineage>
        <taxon>unclassified sequences</taxon>
        <taxon>metagenomes</taxon>
        <taxon>ecological metagenomes</taxon>
    </lineage>
</organism>
<proteinExistence type="predicted"/>
<gene>
    <name evidence="1" type="ORF">UFOPK1766_00388</name>
</gene>
<dbReference type="AlphaFoldDB" id="A0A6J6EVF2"/>
<sequence>MLELAEPRLKLVTAINSSEHEERVATLLHSQGCNIIYRALNHQLLSTFLVQNNMNLCVLYTKEFAIAAEIDQLRQKYPNHRFIEVSEKIDQQQLMNQLTALSRPPLIHQAIRIGNLISVFGTPGSPGISTLTNHLAALKSAQIIAATHHNLRPQTSLKVEKISANELDQKLAKLGDKVTVIDAGATLSLTKTLADRRSSANWLNQTLTCSSKMIYVAGANENGLTYLSEFIEDFKRLIDPPKIIYALNQQRFDRRGQLIQKKFIELVGQQSSAQIPFDRRVDRLPGNAHSSKVFWRSSTFTRQIEKIGNQLT</sequence>
<reference evidence="1" key="1">
    <citation type="submission" date="2020-05" db="EMBL/GenBank/DDBJ databases">
        <authorList>
            <person name="Chiriac C."/>
            <person name="Salcher M."/>
            <person name="Ghai R."/>
            <person name="Kavagutti S V."/>
        </authorList>
    </citation>
    <scope>NUCLEOTIDE SEQUENCE</scope>
</reference>
<name>A0A6J6EVF2_9ZZZZ</name>
<evidence type="ECO:0000313" key="1">
    <source>
        <dbReference type="EMBL" id="CAB4579957.1"/>
    </source>
</evidence>
<protein>
    <submittedName>
        <fullName evidence="1">Unannotated protein</fullName>
    </submittedName>
</protein>
<dbReference type="EMBL" id="CAEZTW010000047">
    <property type="protein sequence ID" value="CAB4579957.1"/>
    <property type="molecule type" value="Genomic_DNA"/>
</dbReference>
<accession>A0A6J6EVF2</accession>